<reference evidence="2" key="1">
    <citation type="submission" date="2016-03" db="EMBL/GenBank/DDBJ databases">
        <title>Choanephora cucurbitarum.</title>
        <authorList>
            <person name="Min B."/>
            <person name="Park H."/>
            <person name="Park J.-H."/>
            <person name="Shin H.-D."/>
            <person name="Choi I.-G."/>
        </authorList>
    </citation>
    <scope>NUCLEOTIDE SEQUENCE [LARGE SCALE GENOMIC DNA]</scope>
    <source>
        <strain evidence="2">KUS-F28377</strain>
    </source>
</reference>
<feature type="domain" description="Rab-GAP TBC" evidence="1">
    <location>
        <begin position="47"/>
        <end position="105"/>
    </location>
</feature>
<keyword evidence="3" id="KW-1185">Reference proteome</keyword>
<accession>A0A1C7N2F5</accession>
<organism evidence="2 3">
    <name type="scientific">Choanephora cucurbitarum</name>
    <dbReference type="NCBI Taxonomy" id="101091"/>
    <lineage>
        <taxon>Eukaryota</taxon>
        <taxon>Fungi</taxon>
        <taxon>Fungi incertae sedis</taxon>
        <taxon>Mucoromycota</taxon>
        <taxon>Mucoromycotina</taxon>
        <taxon>Mucoromycetes</taxon>
        <taxon>Mucorales</taxon>
        <taxon>Mucorineae</taxon>
        <taxon>Choanephoraceae</taxon>
        <taxon>Choanephoroideae</taxon>
        <taxon>Choanephora</taxon>
    </lineage>
</organism>
<dbReference type="InterPro" id="IPR000195">
    <property type="entry name" value="Rab-GAP-TBC_dom"/>
</dbReference>
<dbReference type="InterPro" id="IPR035969">
    <property type="entry name" value="Rab-GAP_TBC_sf"/>
</dbReference>
<dbReference type="OrthoDB" id="295078at2759"/>
<name>A0A1C7N2F5_9FUNG</name>
<dbReference type="Proteomes" id="UP000093000">
    <property type="component" value="Unassembled WGS sequence"/>
</dbReference>
<proteinExistence type="predicted"/>
<dbReference type="STRING" id="101091.A0A1C7N2F5"/>
<protein>
    <recommendedName>
        <fullName evidence="1">Rab-GAP TBC domain-containing protein</fullName>
    </recommendedName>
</protein>
<dbReference type="SUPFAM" id="SSF47923">
    <property type="entry name" value="Ypt/Rab-GAP domain of gyp1p"/>
    <property type="match status" value="1"/>
</dbReference>
<dbReference type="InterPro" id="IPR050302">
    <property type="entry name" value="Rab_GAP_TBC_domain"/>
</dbReference>
<dbReference type="PANTHER" id="PTHR47219">
    <property type="entry name" value="RAB GTPASE-ACTIVATING PROTEIN 1-LIKE"/>
    <property type="match status" value="1"/>
</dbReference>
<dbReference type="GO" id="GO:0005096">
    <property type="term" value="F:GTPase activator activity"/>
    <property type="evidence" value="ECO:0007669"/>
    <property type="project" value="TreeGrafter"/>
</dbReference>
<dbReference type="Gene3D" id="1.10.472.80">
    <property type="entry name" value="Ypt/Rab-GAP domain of gyp1p, domain 3"/>
    <property type="match status" value="1"/>
</dbReference>
<dbReference type="InParanoid" id="A0A1C7N2F5"/>
<evidence type="ECO:0000259" key="1">
    <source>
        <dbReference type="Pfam" id="PF23436"/>
    </source>
</evidence>
<evidence type="ECO:0000313" key="3">
    <source>
        <dbReference type="Proteomes" id="UP000093000"/>
    </source>
</evidence>
<comment type="caution">
    <text evidence="2">The sequence shown here is derived from an EMBL/GenBank/DDBJ whole genome shotgun (WGS) entry which is preliminary data.</text>
</comment>
<dbReference type="GO" id="GO:0031267">
    <property type="term" value="F:small GTPase binding"/>
    <property type="evidence" value="ECO:0007669"/>
    <property type="project" value="TreeGrafter"/>
</dbReference>
<dbReference type="EMBL" id="LUGH01000768">
    <property type="protein sequence ID" value="OBZ82876.1"/>
    <property type="molecule type" value="Genomic_DNA"/>
</dbReference>
<evidence type="ECO:0000313" key="2">
    <source>
        <dbReference type="EMBL" id="OBZ82876.1"/>
    </source>
</evidence>
<dbReference type="PANTHER" id="PTHR47219:SF9">
    <property type="entry name" value="GTPASE ACTIVATING PROTEIN AND CENTROSOME-ASSOCIATED, ISOFORM B"/>
    <property type="match status" value="1"/>
</dbReference>
<sequence length="105" mass="12038">MQLLKEEAVYEEAIACDLPKATFNQHDYFIDGDEPDALFNAIKASSLNMPEEEAFCIPVQLTNKYNLRGHFLPQSELLSQRLYQLEGLVADHLPHIQRHFEAHGI</sequence>
<dbReference type="Pfam" id="PF23436">
    <property type="entry name" value="RabGap-TBC_2"/>
    <property type="match status" value="1"/>
</dbReference>
<dbReference type="AlphaFoldDB" id="A0A1C7N2F5"/>
<gene>
    <name evidence="2" type="ORF">A0J61_09077</name>
</gene>